<organism evidence="2 3">
    <name type="scientific">Diaporthe ampelina</name>
    <dbReference type="NCBI Taxonomy" id="1214573"/>
    <lineage>
        <taxon>Eukaryota</taxon>
        <taxon>Fungi</taxon>
        <taxon>Dikarya</taxon>
        <taxon>Ascomycota</taxon>
        <taxon>Pezizomycotina</taxon>
        <taxon>Sordariomycetes</taxon>
        <taxon>Sordariomycetidae</taxon>
        <taxon>Diaporthales</taxon>
        <taxon>Diaporthaceae</taxon>
        <taxon>Diaporthe</taxon>
    </lineage>
</organism>
<reference evidence="2 3" key="1">
    <citation type="submission" date="2015-05" db="EMBL/GenBank/DDBJ databases">
        <title>Distinctive expansion of gene families associated with plant cell wall degradation and secondary metabolism in the genomes of grapevine trunk pathogens.</title>
        <authorList>
            <person name="Lawrence D.P."/>
            <person name="Travadon R."/>
            <person name="Rolshausen P.E."/>
            <person name="Baumgartner K."/>
        </authorList>
    </citation>
    <scope>NUCLEOTIDE SEQUENCE [LARGE SCALE GENOMIC DNA]</scope>
    <source>
        <strain evidence="2">DA912</strain>
    </source>
</reference>
<comment type="caution">
    <text evidence="2">The sequence shown here is derived from an EMBL/GenBank/DDBJ whole genome shotgun (WGS) entry which is preliminary data.</text>
</comment>
<evidence type="ECO:0000313" key="3">
    <source>
        <dbReference type="Proteomes" id="UP000034680"/>
    </source>
</evidence>
<feature type="compositionally biased region" description="Low complexity" evidence="1">
    <location>
        <begin position="409"/>
        <end position="419"/>
    </location>
</feature>
<dbReference type="GO" id="GO:0005634">
    <property type="term" value="C:nucleus"/>
    <property type="evidence" value="ECO:0007669"/>
    <property type="project" value="TreeGrafter"/>
</dbReference>
<feature type="compositionally biased region" description="Low complexity" evidence="1">
    <location>
        <begin position="324"/>
        <end position="343"/>
    </location>
</feature>
<sequence>MQLDTPKTPNAPVTFPSRFNSHYANSFSVSQDNCRFEHPSANGSASANPFSVLSGNSNNNHNNNRSGFGRQPAAQSNQFSLNKETIQKDLAEERPSWILSAYGPGRDAPEQLWGGYPIEQSFEEMRLHYMMGEASGNAQGALNEIQGLWGQAQGKIQSALGNLDGAIDFVLQSQNTHPNRHDVCQMHSSPSNGEFAVGNRPIGLQPSQPANAFSTPSTGGAFGQPSALGQNPNPFSTAASGASGSSPFDRAAAPAQPSGFGQPSALGSGGSAFGQPSALGGGNAFGQPSALGGGSTFGKPSGLGQTAGGGFGQTSAPFGALGGANNNPSSFAAAPTASSNPFAQPAQQSTTPEVSMDTSAPSAAPNPFAQAGQPAAAPTNPFGQPAQPAASNPFAQAAPASNGFAAAAQKPAGAMPGGANPYAPNATRQHPPYDSYARKAPSGQLLSFKGKQITYKEMGDKGEAPKQVPGIQNFDGSWTKIWFPDGPPPYYKDTEPDRAYTDGEKAAYEQFVSTGRFTLAGAGGHGMPEAPPMREYCTWDL</sequence>
<gene>
    <name evidence="2" type="ORF">UCDDA912_g08573</name>
</gene>
<feature type="compositionally biased region" description="Polar residues" evidence="1">
    <location>
        <begin position="345"/>
        <end position="361"/>
    </location>
</feature>
<dbReference type="PANTHER" id="PTHR21099">
    <property type="entry name" value="RAD201"/>
    <property type="match status" value="1"/>
</dbReference>
<feature type="compositionally biased region" description="Low complexity" evidence="1">
    <location>
        <begin position="236"/>
        <end position="246"/>
    </location>
</feature>
<protein>
    <submittedName>
        <fullName evidence="2">Putative ccch zinc finger domain-containing protein</fullName>
    </submittedName>
</protein>
<dbReference type="PANTHER" id="PTHR21099:SF2">
    <property type="entry name" value="SI:CH211-113E8.11"/>
    <property type="match status" value="1"/>
</dbReference>
<evidence type="ECO:0000313" key="2">
    <source>
        <dbReference type="EMBL" id="KKY31478.1"/>
    </source>
</evidence>
<dbReference type="CDD" id="cd23954">
    <property type="entry name" value="AMO1_CTD"/>
    <property type="match status" value="1"/>
</dbReference>
<feature type="region of interest" description="Disordered" evidence="1">
    <location>
        <begin position="179"/>
        <end position="396"/>
    </location>
</feature>
<name>A0A0G2H8B8_9PEZI</name>
<feature type="compositionally biased region" description="Polar residues" evidence="1">
    <location>
        <begin position="205"/>
        <end position="218"/>
    </location>
</feature>
<keyword evidence="3" id="KW-1185">Reference proteome</keyword>
<dbReference type="EMBL" id="LCUC01000386">
    <property type="protein sequence ID" value="KKY31478.1"/>
    <property type="molecule type" value="Genomic_DNA"/>
</dbReference>
<dbReference type="OrthoDB" id="20729at2759"/>
<dbReference type="AlphaFoldDB" id="A0A0G2H8B8"/>
<feature type="compositionally biased region" description="Low complexity" evidence="1">
    <location>
        <begin position="363"/>
        <end position="396"/>
    </location>
</feature>
<dbReference type="Proteomes" id="UP000034680">
    <property type="component" value="Unassembled WGS sequence"/>
</dbReference>
<accession>A0A0G2H8B8</accession>
<dbReference type="STRING" id="1214573.A0A0G2H8B8"/>
<reference evidence="2 3" key="2">
    <citation type="submission" date="2015-05" db="EMBL/GenBank/DDBJ databases">
        <authorList>
            <person name="Morales-Cruz A."/>
            <person name="Amrine K.C."/>
            <person name="Cantu D."/>
        </authorList>
    </citation>
    <scope>NUCLEOTIDE SEQUENCE [LARGE SCALE GENOMIC DNA]</scope>
    <source>
        <strain evidence="2">DA912</strain>
    </source>
</reference>
<feature type="compositionally biased region" description="Low complexity" evidence="1">
    <location>
        <begin position="54"/>
        <end position="69"/>
    </location>
</feature>
<proteinExistence type="predicted"/>
<evidence type="ECO:0000256" key="1">
    <source>
        <dbReference type="SAM" id="MobiDB-lite"/>
    </source>
</evidence>
<feature type="region of interest" description="Disordered" evidence="1">
    <location>
        <begin position="47"/>
        <end position="77"/>
    </location>
</feature>
<feature type="region of interest" description="Disordered" evidence="1">
    <location>
        <begin position="409"/>
        <end position="441"/>
    </location>
</feature>